<dbReference type="InterPro" id="IPR051706">
    <property type="entry name" value="Glycosyltransferase_domain"/>
</dbReference>
<dbReference type="RefSeq" id="WP_191765069.1">
    <property type="nucleotide sequence ID" value="NZ_JACSPP010000061.1"/>
</dbReference>
<comment type="caution">
    <text evidence="2">The sequence shown here is derived from an EMBL/GenBank/DDBJ whole genome shotgun (WGS) entry which is preliminary data.</text>
</comment>
<keyword evidence="3" id="KW-1185">Reference proteome</keyword>
<evidence type="ECO:0000256" key="1">
    <source>
        <dbReference type="ARBA" id="ARBA00022679"/>
    </source>
</evidence>
<dbReference type="Pfam" id="PF04488">
    <property type="entry name" value="Gly_transf_sug"/>
    <property type="match status" value="1"/>
</dbReference>
<dbReference type="EMBL" id="JACSPP010000061">
    <property type="protein sequence ID" value="MBD8041650.1"/>
    <property type="molecule type" value="Genomic_DNA"/>
</dbReference>
<dbReference type="PANTHER" id="PTHR32385:SF15">
    <property type="entry name" value="INOSITOL PHOSPHOCERAMIDE MANNOSYLTRANSFERASE 1"/>
    <property type="match status" value="1"/>
</dbReference>
<sequence length="240" mass="28408">MIPKKIHYCWFGRKQKPKSVSENIENWRQLNPNYEIKEWNEDNFDLDLMPFVSQAYKEQKYAFVADVARLYALVYEGGIYLDTDVELLRAFPEYLLKNDSFVGFELSRQLMIGTAVIGSVENNSFWKEFYDRYKSMNFINPDGSYNMIPNVDYLTEKLIMKGAILNNQYQEIAGIHIYPREYFSPKNYATKRLKTTANTIAIHHFSASWQPVWKKFLLRIWVPFSAKYPALAKKLKNIFK</sequence>
<gene>
    <name evidence="2" type="ORF">H9625_14625</name>
</gene>
<reference evidence="2 3" key="1">
    <citation type="submission" date="2020-08" db="EMBL/GenBank/DDBJ databases">
        <title>A Genomic Blueprint of the Chicken Gut Microbiome.</title>
        <authorList>
            <person name="Gilroy R."/>
            <person name="Ravi A."/>
            <person name="Getino M."/>
            <person name="Pursley I."/>
            <person name="Horton D.L."/>
            <person name="Alikhan N.-F."/>
            <person name="Baker D."/>
            <person name="Gharbi K."/>
            <person name="Hall N."/>
            <person name="Watson M."/>
            <person name="Adriaenssens E.M."/>
            <person name="Foster-Nyarko E."/>
            <person name="Jarju S."/>
            <person name="Secka A."/>
            <person name="Antonio M."/>
            <person name="Oren A."/>
            <person name="Chaudhuri R."/>
            <person name="La Ragione R.M."/>
            <person name="Hildebrand F."/>
            <person name="Pallen M.J."/>
        </authorList>
    </citation>
    <scope>NUCLEOTIDE SEQUENCE [LARGE SCALE GENOMIC DNA]</scope>
    <source>
        <strain evidence="2 3">Sa1CVN1</strain>
    </source>
</reference>
<organism evidence="2 3">
    <name type="scientific">Phocaeicola intestinalis</name>
    <dbReference type="NCBI Taxonomy" id="2762212"/>
    <lineage>
        <taxon>Bacteria</taxon>
        <taxon>Pseudomonadati</taxon>
        <taxon>Bacteroidota</taxon>
        <taxon>Bacteroidia</taxon>
        <taxon>Bacteroidales</taxon>
        <taxon>Bacteroidaceae</taxon>
        <taxon>Phocaeicola</taxon>
    </lineage>
</organism>
<name>A0ABR8YBR5_9BACT</name>
<dbReference type="InterPro" id="IPR007577">
    <property type="entry name" value="GlycoTrfase_DXD_sugar-bd_CS"/>
</dbReference>
<evidence type="ECO:0000313" key="3">
    <source>
        <dbReference type="Proteomes" id="UP000620874"/>
    </source>
</evidence>
<accession>A0ABR8YBR5</accession>
<dbReference type="Proteomes" id="UP000620874">
    <property type="component" value="Unassembled WGS sequence"/>
</dbReference>
<protein>
    <submittedName>
        <fullName evidence="2">Glycosyl transferase</fullName>
    </submittedName>
</protein>
<dbReference type="Gene3D" id="3.90.550.20">
    <property type="match status" value="1"/>
</dbReference>
<dbReference type="InterPro" id="IPR029044">
    <property type="entry name" value="Nucleotide-diphossugar_trans"/>
</dbReference>
<proteinExistence type="predicted"/>
<dbReference type="PANTHER" id="PTHR32385">
    <property type="entry name" value="MANNOSYL PHOSPHORYLINOSITOL CERAMIDE SYNTHASE"/>
    <property type="match status" value="1"/>
</dbReference>
<dbReference type="GO" id="GO:0016740">
    <property type="term" value="F:transferase activity"/>
    <property type="evidence" value="ECO:0007669"/>
    <property type="project" value="UniProtKB-KW"/>
</dbReference>
<dbReference type="SUPFAM" id="SSF53448">
    <property type="entry name" value="Nucleotide-diphospho-sugar transferases"/>
    <property type="match status" value="1"/>
</dbReference>
<evidence type="ECO:0000313" key="2">
    <source>
        <dbReference type="EMBL" id="MBD8041650.1"/>
    </source>
</evidence>
<keyword evidence="1 2" id="KW-0808">Transferase</keyword>